<dbReference type="PANTHER" id="PTHR31379">
    <property type="entry name" value="F-BOX C PROTEIN-RELATED-RELATED"/>
    <property type="match status" value="1"/>
</dbReference>
<evidence type="ECO:0000256" key="1">
    <source>
        <dbReference type="SAM" id="Coils"/>
    </source>
</evidence>
<sequence length="442" mass="51389">MSNSAFEYLTMRCVVQHLAPHIRFNLSLRCEAVKAVDKKVPMKISSMRLGSLEFKADFALYKISIVRHYFGSETPEHIIKQNSDGGVSFEVDHLGFRLAPEQIFPKWNEILYDGRANHRNQTVGMEADARTVDTWEQELKKLERDRNMQVKMPRTSERKETIAGLEKKIKNAKDKLLPYHLKRNGGEPPYTHYIRLTINERLGNEIITRYEHMDYSKPAHAAMLYLKDKLLKGRRSLHVNYLKIYSAGLIRISNQMKIKLHKISISSEPSNVLNAIERILDRDSFPLEGVEVFESGPFENDKIQSASLLTITGNAIDLNLTEITNMRVHVARHMLPIENVIELVDNWIVRGRDAGFHYSFTVGINRFEQADQLLEMLKEAGHFLISMPDELRETRFNEMLLYRMTETTELRVFCVMDPDNRNIFNFNLQVEADQYLEIEENN</sequence>
<evidence type="ECO:0000313" key="2">
    <source>
        <dbReference type="EMBL" id="KAF1746177.1"/>
    </source>
</evidence>
<organism evidence="2 3">
    <name type="scientific">Caenorhabditis remanei</name>
    <name type="common">Caenorhabditis vulgaris</name>
    <dbReference type="NCBI Taxonomy" id="31234"/>
    <lineage>
        <taxon>Eukaryota</taxon>
        <taxon>Metazoa</taxon>
        <taxon>Ecdysozoa</taxon>
        <taxon>Nematoda</taxon>
        <taxon>Chromadorea</taxon>
        <taxon>Rhabditida</taxon>
        <taxon>Rhabditina</taxon>
        <taxon>Rhabditomorpha</taxon>
        <taxon>Rhabditoidea</taxon>
        <taxon>Rhabditidae</taxon>
        <taxon>Peloderinae</taxon>
        <taxon>Caenorhabditis</taxon>
    </lineage>
</organism>
<feature type="coiled-coil region" evidence="1">
    <location>
        <begin position="125"/>
        <end position="175"/>
    </location>
</feature>
<name>A0A6A5FUB4_CAERE</name>
<dbReference type="PANTHER" id="PTHR31379:SF1">
    <property type="entry name" value="F-BOX C PROTEIN-RELATED"/>
    <property type="match status" value="1"/>
</dbReference>
<accession>A0A6A5FUB4</accession>
<keyword evidence="1" id="KW-0175">Coiled coil</keyword>
<gene>
    <name evidence="2" type="ORF">GCK72_022630</name>
</gene>
<dbReference type="AlphaFoldDB" id="A0A6A5FUB4"/>
<comment type="caution">
    <text evidence="2">The sequence shown here is derived from an EMBL/GenBank/DDBJ whole genome shotgun (WGS) entry which is preliminary data.</text>
</comment>
<protein>
    <submittedName>
        <fullName evidence="2">Uncharacterized protein</fullName>
    </submittedName>
</protein>
<reference evidence="2 3" key="1">
    <citation type="submission" date="2019-12" db="EMBL/GenBank/DDBJ databases">
        <title>Chromosome-level assembly of the Caenorhabditis remanei genome.</title>
        <authorList>
            <person name="Teterina A.A."/>
            <person name="Willis J.H."/>
            <person name="Phillips P.C."/>
        </authorList>
    </citation>
    <scope>NUCLEOTIDE SEQUENCE [LARGE SCALE GENOMIC DNA]</scope>
    <source>
        <strain evidence="2 3">PX506</strain>
        <tissue evidence="2">Whole organism</tissue>
    </source>
</reference>
<dbReference type="Pfam" id="PF12078">
    <property type="entry name" value="DUF3557"/>
    <property type="match status" value="1"/>
</dbReference>
<dbReference type="CTD" id="9827264"/>
<dbReference type="RefSeq" id="XP_003095510.2">
    <property type="nucleotide sequence ID" value="XM_003095462.2"/>
</dbReference>
<dbReference type="KEGG" id="crq:GCK72_022630"/>
<proteinExistence type="predicted"/>
<dbReference type="Proteomes" id="UP000483820">
    <property type="component" value="Chromosome X"/>
</dbReference>
<dbReference type="GeneID" id="9827264"/>
<dbReference type="InterPro" id="IPR021942">
    <property type="entry name" value="DUF3557"/>
</dbReference>
<dbReference type="EMBL" id="WUAV01000006">
    <property type="protein sequence ID" value="KAF1746177.1"/>
    <property type="molecule type" value="Genomic_DNA"/>
</dbReference>
<evidence type="ECO:0000313" key="3">
    <source>
        <dbReference type="Proteomes" id="UP000483820"/>
    </source>
</evidence>